<evidence type="ECO:0000259" key="4">
    <source>
        <dbReference type="Pfam" id="PF01176"/>
    </source>
</evidence>
<organism evidence="5 6">
    <name type="scientific">Ceratocystis pirilliformis</name>
    <dbReference type="NCBI Taxonomy" id="259994"/>
    <lineage>
        <taxon>Eukaryota</taxon>
        <taxon>Fungi</taxon>
        <taxon>Dikarya</taxon>
        <taxon>Ascomycota</taxon>
        <taxon>Pezizomycotina</taxon>
        <taxon>Sordariomycetes</taxon>
        <taxon>Hypocreomycetidae</taxon>
        <taxon>Microascales</taxon>
        <taxon>Ceratocystidaceae</taxon>
        <taxon>Ceratocystis</taxon>
    </lineage>
</organism>
<comment type="similarity">
    <text evidence="1">Belongs to the EIF1AD family.</text>
</comment>
<dbReference type="PANTHER" id="PTHR21641">
    <property type="entry name" value="TRANSLATION INITIATION FACTOR-RELATED"/>
    <property type="match status" value="1"/>
</dbReference>
<evidence type="ECO:0000256" key="2">
    <source>
        <dbReference type="ARBA" id="ARBA00022884"/>
    </source>
</evidence>
<keyword evidence="6" id="KW-1185">Reference proteome</keyword>
<dbReference type="InterPro" id="IPR039294">
    <property type="entry name" value="EIF1AD"/>
</dbReference>
<dbReference type="SMART" id="SM00652">
    <property type="entry name" value="eIF1a"/>
    <property type="match status" value="1"/>
</dbReference>
<feature type="domain" description="S1-like" evidence="4">
    <location>
        <begin position="25"/>
        <end position="91"/>
    </location>
</feature>
<feature type="region of interest" description="Disordered" evidence="3">
    <location>
        <begin position="114"/>
        <end position="137"/>
    </location>
</feature>
<evidence type="ECO:0000313" key="6">
    <source>
        <dbReference type="Proteomes" id="UP001583280"/>
    </source>
</evidence>
<dbReference type="InterPro" id="IPR006196">
    <property type="entry name" value="RNA-binding_domain_S1_IF1"/>
</dbReference>
<dbReference type="Proteomes" id="UP001583280">
    <property type="component" value="Unassembled WGS sequence"/>
</dbReference>
<dbReference type="SUPFAM" id="SSF50249">
    <property type="entry name" value="Nucleic acid-binding proteins"/>
    <property type="match status" value="1"/>
</dbReference>
<keyword evidence="2" id="KW-0694">RNA-binding</keyword>
<evidence type="ECO:0000313" key="5">
    <source>
        <dbReference type="EMBL" id="KAL1896898.1"/>
    </source>
</evidence>
<dbReference type="InterPro" id="IPR001253">
    <property type="entry name" value="TIF_eIF-1A"/>
</dbReference>
<dbReference type="Gene3D" id="2.40.50.140">
    <property type="entry name" value="Nucleic acid-binding proteins"/>
    <property type="match status" value="1"/>
</dbReference>
<name>A0ABR3Z8K2_9PEZI</name>
<dbReference type="EMBL" id="JAWDJO010000053">
    <property type="protein sequence ID" value="KAL1896898.1"/>
    <property type="molecule type" value="Genomic_DNA"/>
</dbReference>
<sequence>MAKKKNFTHNVRDDDVEAPRTLEDGQTIARVLKATSANAWECELPNKKNILVQLQSKLHNNVWVRRGGFVLIGLYPEAEVTSKIMGEIVNVVLDEKKWRKMPYWPKEFPLRTFVDDDNDEEESNMGKLPPSDSEDED</sequence>
<accession>A0ABR3Z8K2</accession>
<dbReference type="Pfam" id="PF01176">
    <property type="entry name" value="eIF-1a"/>
    <property type="match status" value="1"/>
</dbReference>
<evidence type="ECO:0000256" key="1">
    <source>
        <dbReference type="ARBA" id="ARBA00007340"/>
    </source>
</evidence>
<evidence type="ECO:0000256" key="3">
    <source>
        <dbReference type="SAM" id="MobiDB-lite"/>
    </source>
</evidence>
<protein>
    <recommendedName>
        <fullName evidence="4">S1-like domain-containing protein</fullName>
    </recommendedName>
</protein>
<proteinExistence type="inferred from homology"/>
<comment type="caution">
    <text evidence="5">The sequence shown here is derived from an EMBL/GenBank/DDBJ whole genome shotgun (WGS) entry which is preliminary data.</text>
</comment>
<gene>
    <name evidence="5" type="ORF">Cpir12675_002619</name>
</gene>
<dbReference type="InterPro" id="IPR012340">
    <property type="entry name" value="NA-bd_OB-fold"/>
</dbReference>
<dbReference type="PANTHER" id="PTHR21641:SF0">
    <property type="entry name" value="RNA-BINDING PROTEIN EIF1AD-RELATED"/>
    <property type="match status" value="1"/>
</dbReference>
<reference evidence="5 6" key="1">
    <citation type="journal article" date="2024" name="IMA Fungus">
        <title>IMA Genome - F19 : A genome assembly and annotation guide to empower mycologists, including annotated draft genome sequences of Ceratocystis pirilliformis, Diaporthe australafricana, Fusarium ophioides, Paecilomyces lecythidis, and Sporothrix stenoceras.</title>
        <authorList>
            <person name="Aylward J."/>
            <person name="Wilson A.M."/>
            <person name="Visagie C.M."/>
            <person name="Spraker J."/>
            <person name="Barnes I."/>
            <person name="Buitendag C."/>
            <person name="Ceriani C."/>
            <person name="Del Mar Angel L."/>
            <person name="du Plessis D."/>
            <person name="Fuchs T."/>
            <person name="Gasser K."/>
            <person name="Kramer D."/>
            <person name="Li W."/>
            <person name="Munsamy K."/>
            <person name="Piso A."/>
            <person name="Price J.L."/>
            <person name="Sonnekus B."/>
            <person name="Thomas C."/>
            <person name="van der Nest A."/>
            <person name="van Dijk A."/>
            <person name="van Heerden A."/>
            <person name="van Vuuren N."/>
            <person name="Yilmaz N."/>
            <person name="Duong T.A."/>
            <person name="van der Merwe N.A."/>
            <person name="Wingfield M.J."/>
            <person name="Wingfield B.D."/>
        </authorList>
    </citation>
    <scope>NUCLEOTIDE SEQUENCE [LARGE SCALE GENOMIC DNA]</scope>
    <source>
        <strain evidence="5 6">CMW 12675</strain>
    </source>
</reference>